<evidence type="ECO:0008006" key="4">
    <source>
        <dbReference type="Google" id="ProtNLM"/>
    </source>
</evidence>
<proteinExistence type="predicted"/>
<dbReference type="AlphaFoldDB" id="A0A9W6QIW9"/>
<dbReference type="RefSeq" id="WP_285606842.1">
    <property type="nucleotide sequence ID" value="NZ_BSSD01000001.1"/>
</dbReference>
<evidence type="ECO:0000313" key="2">
    <source>
        <dbReference type="EMBL" id="GLW89515.1"/>
    </source>
</evidence>
<evidence type="ECO:0000256" key="1">
    <source>
        <dbReference type="SAM" id="SignalP"/>
    </source>
</evidence>
<feature type="signal peptide" evidence="1">
    <location>
        <begin position="1"/>
        <end position="25"/>
    </location>
</feature>
<dbReference type="EMBL" id="BSSD01000001">
    <property type="protein sequence ID" value="GLW89515.1"/>
    <property type="molecule type" value="Genomic_DNA"/>
</dbReference>
<evidence type="ECO:0000313" key="3">
    <source>
        <dbReference type="Proteomes" id="UP001165042"/>
    </source>
</evidence>
<comment type="caution">
    <text evidence="2">The sequence shown here is derived from an EMBL/GenBank/DDBJ whole genome shotgun (WGS) entry which is preliminary data.</text>
</comment>
<organism evidence="2 3">
    <name type="scientific">Actinokineospora globicatena</name>
    <dbReference type="NCBI Taxonomy" id="103729"/>
    <lineage>
        <taxon>Bacteria</taxon>
        <taxon>Bacillati</taxon>
        <taxon>Actinomycetota</taxon>
        <taxon>Actinomycetes</taxon>
        <taxon>Pseudonocardiales</taxon>
        <taxon>Pseudonocardiaceae</taxon>
        <taxon>Actinokineospora</taxon>
    </lineage>
</organism>
<accession>A0A9W6QIW9</accession>
<gene>
    <name evidence="2" type="ORF">Aglo03_03310</name>
</gene>
<sequence length="256" mass="27419">MRLRMALAALLTMLATLSFVGSATATATPAPRPESFSPATTGTGSFFAINGANQLVKWTRNATTYTSQLIGPGWGDSRLIAGLGTSQLIQIRYDGTLWDWKYNVTAGQWYGYYVSADWDNIAQLGGLGYNRFLVKTTAGVLREYVSAQDDHVYSLAVWTGASYGNQSLVTGLSASSFFGIDKDTGIANHYAWSGGVATGTYVGTGWGTVSKIAGIDATRFVTVRSTDNRLVEWNNSAGTWTSVVFGPGWDDAKLIG</sequence>
<protein>
    <recommendedName>
        <fullName evidence="4">Tachylectin</fullName>
    </recommendedName>
</protein>
<feature type="chain" id="PRO_5040843217" description="Tachylectin" evidence="1">
    <location>
        <begin position="26"/>
        <end position="256"/>
    </location>
</feature>
<dbReference type="Proteomes" id="UP001165042">
    <property type="component" value="Unassembled WGS sequence"/>
</dbReference>
<name>A0A9W6QIW9_9PSEU</name>
<keyword evidence="1" id="KW-0732">Signal</keyword>
<keyword evidence="3" id="KW-1185">Reference proteome</keyword>
<reference evidence="2" key="1">
    <citation type="submission" date="2023-02" db="EMBL/GenBank/DDBJ databases">
        <title>Actinokineospora globicatena NBRC 15670.</title>
        <authorList>
            <person name="Ichikawa N."/>
            <person name="Sato H."/>
            <person name="Tonouchi N."/>
        </authorList>
    </citation>
    <scope>NUCLEOTIDE SEQUENCE</scope>
    <source>
        <strain evidence="2">NBRC 15670</strain>
    </source>
</reference>